<dbReference type="PANTHER" id="PTHR22951:SF16">
    <property type="entry name" value="PHOSPHATIDYLINOSITOL-BINDING CLATHRIN ASSEMBLY PROTEIN"/>
    <property type="match status" value="1"/>
</dbReference>
<dbReference type="Gene3D" id="1.20.58.150">
    <property type="entry name" value="ANTH domain"/>
    <property type="match status" value="1"/>
</dbReference>
<keyword evidence="14" id="KW-1185">Reference proteome</keyword>
<dbReference type="GO" id="GO:0005545">
    <property type="term" value="F:1-phosphatidylinositol binding"/>
    <property type="evidence" value="ECO:0007669"/>
    <property type="project" value="InterPro"/>
</dbReference>
<dbReference type="FunFam" id="1.20.58.150:FF:000001">
    <property type="entry name" value="phosphatidylinositol-binding clathrin assembly protein-like isoform X1"/>
    <property type="match status" value="1"/>
</dbReference>
<sequence length="615" mass="66910">LIQCTNEMNVNIPQLADSLFERTTNSSWVVVFKSLITTHHLMVYGNERFIQYLASRNTLFNLSNFLDKSGLQGYDMSTFIRRYSRYLNEKAVSYRQVAFDFTKVKRGADGVMRTMNTEKLLKTVPIIQNQMDALLDFNVNSNELTNGVINAAFMLLFKDAIRLFAAYNEGIINLLEKYFDMKKNQCKEGLDIYKKFLTRMTRISEFLKVAEQVGIDRGDIPDLSQAPSSLLDALEQHLASLEGKKIKDSTAASRATTLSNAVSSLASTGLSLTKVDEREKQAALEEEQARLKALKEQRLKELAKKPHTSLTTAASPVSTAAGSIMTTPAIDIFSTPSSSNSTSKLPNDLLDLQPTFHPSVHPIPAAPQVGSTWGDPFSATVDSVDDAIPNLNPFLTKTNDAAHLSVSSDVSTFTSRTPTHEMFVGFTPSPVAQPQPSAGLNVDFESVFGNKSSNVVLDSGGFDELGGLLKPTVASQNQSLPVAKVPPNKLVSDDLDSSLANLVGNLGIGNGTTKNDVNWTQPGEKKLTGGSNWQPKIAPTTAWNAPTLNGMHFPQYAPPVMAYPATTPTGMMGYGMPSQMGGIPVMTQPTLIYSQPVMRPPNPFGPVPGAQVCIF</sequence>
<gene>
    <name evidence="13" type="primary">Picalm_1</name>
    <name evidence="13" type="ORF">ARDKOR_R06896</name>
</gene>
<evidence type="ECO:0000313" key="14">
    <source>
        <dbReference type="Proteomes" id="UP000560386"/>
    </source>
</evidence>
<evidence type="ECO:0000256" key="9">
    <source>
        <dbReference type="ARBA" id="ARBA00023329"/>
    </source>
</evidence>
<comment type="subcellular location">
    <subcellularLocation>
        <location evidence="1">Cytoplasmic vesicle</location>
        <location evidence="1">Clathrin-coated vesicle</location>
    </subcellularLocation>
    <subcellularLocation>
        <location evidence="2">Golgi apparatus</location>
    </subcellularLocation>
    <subcellularLocation>
        <location evidence="3">Membrane</location>
        <location evidence="3">Clathrin-coated pit</location>
    </subcellularLocation>
</comment>
<dbReference type="GO" id="GO:0072583">
    <property type="term" value="P:clathrin-dependent endocytosis"/>
    <property type="evidence" value="ECO:0007669"/>
    <property type="project" value="InterPro"/>
</dbReference>
<dbReference type="PANTHER" id="PTHR22951">
    <property type="entry name" value="CLATHRIN ASSEMBLY PROTEIN"/>
    <property type="match status" value="1"/>
</dbReference>
<dbReference type="Gene3D" id="1.25.40.90">
    <property type="match status" value="1"/>
</dbReference>
<dbReference type="Proteomes" id="UP000560386">
    <property type="component" value="Unassembled WGS sequence"/>
</dbReference>
<keyword evidence="10" id="KW-0175">Coiled coil</keyword>
<comment type="caution">
    <text evidence="13">The sequence shown here is derived from an EMBL/GenBank/DDBJ whole genome shotgun (WGS) entry which is preliminary data.</text>
</comment>
<dbReference type="InterPro" id="IPR014712">
    <property type="entry name" value="ANTH_dom_sf"/>
</dbReference>
<comment type="similarity">
    <text evidence="4">Belongs to the PICALM/SNAP91 family.</text>
</comment>
<keyword evidence="5" id="KW-0254">Endocytosis</keyword>
<evidence type="ECO:0000313" key="13">
    <source>
        <dbReference type="EMBL" id="NXE21977.1"/>
    </source>
</evidence>
<dbReference type="SMART" id="SM00273">
    <property type="entry name" value="ENTH"/>
    <property type="match status" value="1"/>
</dbReference>
<proteinExistence type="inferred from homology"/>
<feature type="non-terminal residue" evidence="13">
    <location>
        <position position="1"/>
    </location>
</feature>
<evidence type="ECO:0000259" key="12">
    <source>
        <dbReference type="PROSITE" id="PS50942"/>
    </source>
</evidence>
<dbReference type="Pfam" id="PF07651">
    <property type="entry name" value="ANTH"/>
    <property type="match status" value="1"/>
</dbReference>
<evidence type="ECO:0000256" key="6">
    <source>
        <dbReference type="ARBA" id="ARBA00023034"/>
    </source>
</evidence>
<dbReference type="InterPro" id="IPR045192">
    <property type="entry name" value="AP180-like"/>
</dbReference>
<feature type="region of interest" description="Disordered" evidence="11">
    <location>
        <begin position="514"/>
        <end position="535"/>
    </location>
</feature>
<dbReference type="GO" id="GO:0005546">
    <property type="term" value="F:phosphatidylinositol-4,5-bisphosphate binding"/>
    <property type="evidence" value="ECO:0007669"/>
    <property type="project" value="TreeGrafter"/>
</dbReference>
<dbReference type="GO" id="GO:0005905">
    <property type="term" value="C:clathrin-coated pit"/>
    <property type="evidence" value="ECO:0007669"/>
    <property type="project" value="UniProtKB-SubCell"/>
</dbReference>
<dbReference type="GO" id="GO:0048268">
    <property type="term" value="P:clathrin coat assembly"/>
    <property type="evidence" value="ECO:0007669"/>
    <property type="project" value="InterPro"/>
</dbReference>
<dbReference type="GO" id="GO:0000149">
    <property type="term" value="F:SNARE binding"/>
    <property type="evidence" value="ECO:0007669"/>
    <property type="project" value="TreeGrafter"/>
</dbReference>
<name>A0A7K8KY37_9AVES</name>
<feature type="coiled-coil region" evidence="10">
    <location>
        <begin position="277"/>
        <end position="304"/>
    </location>
</feature>
<evidence type="ECO:0000256" key="2">
    <source>
        <dbReference type="ARBA" id="ARBA00004555"/>
    </source>
</evidence>
<evidence type="ECO:0000256" key="4">
    <source>
        <dbReference type="ARBA" id="ARBA00008011"/>
    </source>
</evidence>
<dbReference type="SUPFAM" id="SSF89009">
    <property type="entry name" value="GAT-like domain"/>
    <property type="match status" value="1"/>
</dbReference>
<dbReference type="FunFam" id="1.25.40.90:FF:000034">
    <property type="entry name" value="Phosphatidylinositol-binding clathrin assembly protein-like"/>
    <property type="match status" value="1"/>
</dbReference>
<dbReference type="GO" id="GO:0016185">
    <property type="term" value="P:synaptic vesicle budding from presynaptic endocytic zone membrane"/>
    <property type="evidence" value="ECO:0007669"/>
    <property type="project" value="TreeGrafter"/>
</dbReference>
<dbReference type="SUPFAM" id="SSF48464">
    <property type="entry name" value="ENTH/VHS domain"/>
    <property type="match status" value="1"/>
</dbReference>
<feature type="domain" description="ENTH" evidence="12">
    <location>
        <begin position="1"/>
        <end position="101"/>
    </location>
</feature>
<evidence type="ECO:0000256" key="11">
    <source>
        <dbReference type="SAM" id="MobiDB-lite"/>
    </source>
</evidence>
<evidence type="ECO:0000256" key="3">
    <source>
        <dbReference type="ARBA" id="ARBA00004600"/>
    </source>
</evidence>
<keyword evidence="9" id="KW-0968">Cytoplasmic vesicle</keyword>
<dbReference type="EMBL" id="VWPR01000284">
    <property type="protein sequence ID" value="NXE21977.1"/>
    <property type="molecule type" value="Genomic_DNA"/>
</dbReference>
<organism evidence="13 14">
    <name type="scientific">Ardeotis kori</name>
    <dbReference type="NCBI Taxonomy" id="89386"/>
    <lineage>
        <taxon>Eukaryota</taxon>
        <taxon>Metazoa</taxon>
        <taxon>Chordata</taxon>
        <taxon>Craniata</taxon>
        <taxon>Vertebrata</taxon>
        <taxon>Euteleostomi</taxon>
        <taxon>Archelosauria</taxon>
        <taxon>Archosauria</taxon>
        <taxon>Dinosauria</taxon>
        <taxon>Saurischia</taxon>
        <taxon>Theropoda</taxon>
        <taxon>Coelurosauria</taxon>
        <taxon>Aves</taxon>
        <taxon>Neognathae</taxon>
        <taxon>Neoaves</taxon>
        <taxon>Otidimorphae</taxon>
        <taxon>Otidiformes</taxon>
        <taxon>Otididae</taxon>
        <taxon>Ardeotis</taxon>
    </lineage>
</organism>
<evidence type="ECO:0000256" key="7">
    <source>
        <dbReference type="ARBA" id="ARBA00023136"/>
    </source>
</evidence>
<evidence type="ECO:0000256" key="5">
    <source>
        <dbReference type="ARBA" id="ARBA00022583"/>
    </source>
</evidence>
<dbReference type="InterPro" id="IPR011417">
    <property type="entry name" value="ANTH_dom"/>
</dbReference>
<evidence type="ECO:0000256" key="8">
    <source>
        <dbReference type="ARBA" id="ARBA00023176"/>
    </source>
</evidence>
<dbReference type="GO" id="GO:0098894">
    <property type="term" value="C:extrinsic component of presynaptic endocytic zone membrane"/>
    <property type="evidence" value="ECO:0007669"/>
    <property type="project" value="TreeGrafter"/>
</dbReference>
<keyword evidence="7" id="KW-0472">Membrane</keyword>
<reference evidence="13 14" key="1">
    <citation type="submission" date="2019-09" db="EMBL/GenBank/DDBJ databases">
        <title>Bird 10,000 Genomes (B10K) Project - Family phase.</title>
        <authorList>
            <person name="Zhang G."/>
        </authorList>
    </citation>
    <scope>NUCLEOTIDE SEQUENCE [LARGE SCALE GENOMIC DNA]</scope>
    <source>
        <strain evidence="13">B10K-CU-031-01</strain>
        <tissue evidence="13">Muscle</tissue>
    </source>
</reference>
<accession>A0A7K8KY37</accession>
<dbReference type="GO" id="GO:0005794">
    <property type="term" value="C:Golgi apparatus"/>
    <property type="evidence" value="ECO:0007669"/>
    <property type="project" value="UniProtKB-SubCell"/>
</dbReference>
<dbReference type="InterPro" id="IPR013809">
    <property type="entry name" value="ENTH"/>
</dbReference>
<dbReference type="GO" id="GO:0032050">
    <property type="term" value="F:clathrin heavy chain binding"/>
    <property type="evidence" value="ECO:0007669"/>
    <property type="project" value="TreeGrafter"/>
</dbReference>
<dbReference type="AlphaFoldDB" id="A0A7K8KY37"/>
<dbReference type="PROSITE" id="PS50942">
    <property type="entry name" value="ENTH"/>
    <property type="match status" value="1"/>
</dbReference>
<keyword evidence="6" id="KW-0333">Golgi apparatus</keyword>
<evidence type="ECO:0000256" key="10">
    <source>
        <dbReference type="SAM" id="Coils"/>
    </source>
</evidence>
<protein>
    <submittedName>
        <fullName evidence="13">PICAL protein</fullName>
    </submittedName>
</protein>
<dbReference type="InterPro" id="IPR008942">
    <property type="entry name" value="ENTH_VHS"/>
</dbReference>
<dbReference type="GO" id="GO:0030136">
    <property type="term" value="C:clathrin-coated vesicle"/>
    <property type="evidence" value="ECO:0007669"/>
    <property type="project" value="UniProtKB-SubCell"/>
</dbReference>
<dbReference type="GO" id="GO:0008021">
    <property type="term" value="C:synaptic vesicle"/>
    <property type="evidence" value="ECO:0007669"/>
    <property type="project" value="TreeGrafter"/>
</dbReference>
<feature type="non-terminal residue" evidence="13">
    <location>
        <position position="615"/>
    </location>
</feature>
<evidence type="ECO:0000256" key="1">
    <source>
        <dbReference type="ARBA" id="ARBA00004132"/>
    </source>
</evidence>
<keyword evidence="8" id="KW-0168">Coated pit</keyword>